<evidence type="ECO:0000256" key="1">
    <source>
        <dbReference type="SAM" id="MobiDB-lite"/>
    </source>
</evidence>
<feature type="transmembrane region" description="Helical" evidence="2">
    <location>
        <begin position="242"/>
        <end position="265"/>
    </location>
</feature>
<dbReference type="AlphaFoldDB" id="A0A2G8S3G5"/>
<keyword evidence="2" id="KW-0812">Transmembrane</keyword>
<feature type="transmembrane region" description="Helical" evidence="2">
    <location>
        <begin position="39"/>
        <end position="58"/>
    </location>
</feature>
<evidence type="ECO:0000256" key="2">
    <source>
        <dbReference type="SAM" id="Phobius"/>
    </source>
</evidence>
<keyword evidence="2" id="KW-1133">Transmembrane helix</keyword>
<feature type="transmembrane region" description="Helical" evidence="2">
    <location>
        <begin position="158"/>
        <end position="179"/>
    </location>
</feature>
<protein>
    <submittedName>
        <fullName evidence="3">Uncharacterized protein</fullName>
    </submittedName>
</protein>
<reference evidence="3 4" key="1">
    <citation type="journal article" date="2015" name="Sci. Rep.">
        <title>Chromosome-level genome map provides insights into diverse defense mechanisms in the medicinal fungus Ganoderma sinense.</title>
        <authorList>
            <person name="Zhu Y."/>
            <person name="Xu J."/>
            <person name="Sun C."/>
            <person name="Zhou S."/>
            <person name="Xu H."/>
            <person name="Nelson D.R."/>
            <person name="Qian J."/>
            <person name="Song J."/>
            <person name="Luo H."/>
            <person name="Xiang L."/>
            <person name="Li Y."/>
            <person name="Xu Z."/>
            <person name="Ji A."/>
            <person name="Wang L."/>
            <person name="Lu S."/>
            <person name="Hayward A."/>
            <person name="Sun W."/>
            <person name="Li X."/>
            <person name="Schwartz D.C."/>
            <person name="Wang Y."/>
            <person name="Chen S."/>
        </authorList>
    </citation>
    <scope>NUCLEOTIDE SEQUENCE [LARGE SCALE GENOMIC DNA]</scope>
    <source>
        <strain evidence="3 4">ZZ0214-1</strain>
    </source>
</reference>
<name>A0A2G8S3G5_9APHY</name>
<sequence>MPLHYEFDAMTALGNSSDITVERHALEMTQYFAQDATTLILQFSLSSLLFGILTILALTSVSLLLIPLLSTIILYASTTIYMAGLVWNWSSVSHVVAAVNEGILLGDGYDGRADLLILEKDVLKQSLMVTVALGINIIVGDAVVWWRACVIWQNRAVYYTGPALLTLTLVFGIIGVWKSEIGPLTSIYLMYGGSGYTDVAAALSLVTNLAATALIAFKACLHRRRLKKYLDTSGTKTRVLKVLALFIESGIVYCAILLAVLVYQFNYESTSTLVDAGFYFTYGCLVPTVAIYPTVIIVLTAVNCSPLDWGLSPLGELVNTSSPIARHRRAPLTLSIIRFRPPTILCSTPVLDSDERRDLDSPGWTMPACYNDLLQSPQTARTPQTPPRESRMFEPELGMREDSESAGIRPHAPSRRDADSIAVAV</sequence>
<feature type="transmembrane region" description="Helical" evidence="2">
    <location>
        <begin position="126"/>
        <end position="146"/>
    </location>
</feature>
<keyword evidence="2" id="KW-0472">Membrane</keyword>
<gene>
    <name evidence="3" type="ORF">GSI_09590</name>
</gene>
<proteinExistence type="predicted"/>
<dbReference type="OrthoDB" id="2757062at2759"/>
<evidence type="ECO:0000313" key="3">
    <source>
        <dbReference type="EMBL" id="PIL28301.1"/>
    </source>
</evidence>
<feature type="transmembrane region" description="Helical" evidence="2">
    <location>
        <begin position="65"/>
        <end position="87"/>
    </location>
</feature>
<feature type="compositionally biased region" description="Basic and acidic residues" evidence="1">
    <location>
        <begin position="388"/>
        <end position="403"/>
    </location>
</feature>
<organism evidence="3 4">
    <name type="scientific">Ganoderma sinense ZZ0214-1</name>
    <dbReference type="NCBI Taxonomy" id="1077348"/>
    <lineage>
        <taxon>Eukaryota</taxon>
        <taxon>Fungi</taxon>
        <taxon>Dikarya</taxon>
        <taxon>Basidiomycota</taxon>
        <taxon>Agaricomycotina</taxon>
        <taxon>Agaricomycetes</taxon>
        <taxon>Polyporales</taxon>
        <taxon>Polyporaceae</taxon>
        <taxon>Ganoderma</taxon>
    </lineage>
</organism>
<dbReference type="Proteomes" id="UP000230002">
    <property type="component" value="Unassembled WGS sequence"/>
</dbReference>
<comment type="caution">
    <text evidence="3">The sequence shown here is derived from an EMBL/GenBank/DDBJ whole genome shotgun (WGS) entry which is preliminary data.</text>
</comment>
<feature type="transmembrane region" description="Helical" evidence="2">
    <location>
        <begin position="277"/>
        <end position="302"/>
    </location>
</feature>
<feature type="region of interest" description="Disordered" evidence="1">
    <location>
        <begin position="375"/>
        <end position="425"/>
    </location>
</feature>
<feature type="transmembrane region" description="Helical" evidence="2">
    <location>
        <begin position="199"/>
        <end position="221"/>
    </location>
</feature>
<accession>A0A2G8S3G5</accession>
<evidence type="ECO:0000313" key="4">
    <source>
        <dbReference type="Proteomes" id="UP000230002"/>
    </source>
</evidence>
<dbReference type="EMBL" id="AYKW01000025">
    <property type="protein sequence ID" value="PIL28301.1"/>
    <property type="molecule type" value="Genomic_DNA"/>
</dbReference>
<keyword evidence="4" id="KW-1185">Reference proteome</keyword>